<dbReference type="InterPro" id="IPR011831">
    <property type="entry name" value="ADP-Glc_PPase"/>
</dbReference>
<dbReference type="Pfam" id="PF00483">
    <property type="entry name" value="NTP_transferase"/>
    <property type="match status" value="1"/>
</dbReference>
<protein>
    <submittedName>
        <fullName evidence="4">Glucose-1-phosphate adenylyltransferase, GlgD subunit</fullName>
    </submittedName>
</protein>
<feature type="domain" description="Glucose-1-phosphate adenylyltransferase/Bifunctional protein GlmU-like C-terminal hexapeptide" evidence="3">
    <location>
        <begin position="119"/>
        <end position="178"/>
    </location>
</feature>
<evidence type="ECO:0000259" key="2">
    <source>
        <dbReference type="Pfam" id="PF00483"/>
    </source>
</evidence>
<keyword evidence="4" id="KW-0808">Transferase</keyword>
<dbReference type="GO" id="GO:0008878">
    <property type="term" value="F:glucose-1-phosphate adenylyltransferase activity"/>
    <property type="evidence" value="ECO:0007669"/>
    <property type="project" value="InterPro"/>
</dbReference>
<dbReference type="InterPro" id="IPR029044">
    <property type="entry name" value="Nucleotide-diphossugar_trans"/>
</dbReference>
<sequence>MNEESRIEEFEEKPLQAKTNTISCGIYVVRRRLLIEMIEKCAEEDRYDFVRDILIRYKDLKRIYGYKIKDYWRNIASVDDYYSTNMDFLKADVRNYFFKQYPDVYSKVDDLPPAKYNPGSQVRNSLVSSGCIVNGVVENSVIFKKSYIGNNCVIKNSIILNDVYIGDNTHIENCIVESRDT</sequence>
<dbReference type="AlphaFoldDB" id="K1TZ16"/>
<name>K1TZ16_9ZZZZ</name>
<dbReference type="InterPro" id="IPR056818">
    <property type="entry name" value="GlmU/GlgC-like_hexapep"/>
</dbReference>
<reference evidence="4" key="1">
    <citation type="journal article" date="2013" name="Environ. Microbiol.">
        <title>Microbiota from the distal guts of lean and obese adolescents exhibit partial functional redundancy besides clear differences in community structure.</title>
        <authorList>
            <person name="Ferrer M."/>
            <person name="Ruiz A."/>
            <person name="Lanza F."/>
            <person name="Haange S.B."/>
            <person name="Oberbach A."/>
            <person name="Till H."/>
            <person name="Bargiela R."/>
            <person name="Campoy C."/>
            <person name="Segura M.T."/>
            <person name="Richter M."/>
            <person name="von Bergen M."/>
            <person name="Seifert J."/>
            <person name="Suarez A."/>
        </authorList>
    </citation>
    <scope>NUCLEOTIDE SEQUENCE</scope>
</reference>
<dbReference type="GO" id="GO:0005978">
    <property type="term" value="P:glycogen biosynthetic process"/>
    <property type="evidence" value="ECO:0007669"/>
    <property type="project" value="InterPro"/>
</dbReference>
<dbReference type="EMBL" id="AJWY01004271">
    <property type="protein sequence ID" value="EKC72849.1"/>
    <property type="molecule type" value="Genomic_DNA"/>
</dbReference>
<accession>K1TZ16</accession>
<gene>
    <name evidence="4" type="ORF">LEA_06523</name>
</gene>
<feature type="domain" description="Nucleotidyl transferase" evidence="2">
    <location>
        <begin position="2"/>
        <end position="89"/>
    </location>
</feature>
<dbReference type="InterPro" id="IPR005835">
    <property type="entry name" value="NTP_transferase_dom"/>
</dbReference>
<evidence type="ECO:0000313" key="4">
    <source>
        <dbReference type="EMBL" id="EKC72849.1"/>
    </source>
</evidence>
<dbReference type="Gene3D" id="2.160.10.10">
    <property type="entry name" value="Hexapeptide repeat proteins"/>
    <property type="match status" value="1"/>
</dbReference>
<keyword evidence="4" id="KW-0548">Nucleotidyltransferase</keyword>
<comment type="similarity">
    <text evidence="1">Belongs to the bacterial/plant glucose-1-phosphate adenylyltransferase family.</text>
</comment>
<evidence type="ECO:0000259" key="3">
    <source>
        <dbReference type="Pfam" id="PF24894"/>
    </source>
</evidence>
<proteinExistence type="inferred from homology"/>
<organism evidence="4">
    <name type="scientific">human gut metagenome</name>
    <dbReference type="NCBI Taxonomy" id="408170"/>
    <lineage>
        <taxon>unclassified sequences</taxon>
        <taxon>metagenomes</taxon>
        <taxon>organismal metagenomes</taxon>
    </lineage>
</organism>
<evidence type="ECO:0000256" key="1">
    <source>
        <dbReference type="ARBA" id="ARBA00010443"/>
    </source>
</evidence>
<dbReference type="PANTHER" id="PTHR43523">
    <property type="entry name" value="GLUCOSE-1-PHOSPHATE ADENYLYLTRANSFERASE-RELATED"/>
    <property type="match status" value="1"/>
</dbReference>
<dbReference type="SUPFAM" id="SSF53448">
    <property type="entry name" value="Nucleotide-diphospho-sugar transferases"/>
    <property type="match status" value="1"/>
</dbReference>
<dbReference type="PANTHER" id="PTHR43523:SF6">
    <property type="entry name" value="GLYCOGEN BIOSYNTHESIS PROTEIN GLGD"/>
    <property type="match status" value="1"/>
</dbReference>
<dbReference type="Pfam" id="PF24894">
    <property type="entry name" value="Hexapep_GlmU"/>
    <property type="match status" value="1"/>
</dbReference>
<feature type="non-terminal residue" evidence="4">
    <location>
        <position position="181"/>
    </location>
</feature>
<comment type="caution">
    <text evidence="4">The sequence shown here is derived from an EMBL/GenBank/DDBJ whole genome shotgun (WGS) entry which is preliminary data.</text>
</comment>
<dbReference type="Gene3D" id="3.90.550.10">
    <property type="entry name" value="Spore Coat Polysaccharide Biosynthesis Protein SpsA, Chain A"/>
    <property type="match status" value="1"/>
</dbReference>